<proteinExistence type="inferred from homology"/>
<evidence type="ECO:0000256" key="18">
    <source>
        <dbReference type="ARBA" id="ARBA00023136"/>
    </source>
</evidence>
<feature type="transmembrane region" description="Helical" evidence="24">
    <location>
        <begin position="696"/>
        <end position="719"/>
    </location>
</feature>
<dbReference type="EC" id="7.1.1.1" evidence="5"/>
<comment type="similarity">
    <text evidence="21">In the C-terminal section; belongs to the PNT beta subunit family.</text>
</comment>
<keyword evidence="12" id="KW-0809">Transit peptide</keyword>
<keyword evidence="17" id="KW-0496">Mitochondrion</keyword>
<dbReference type="Pfam" id="PF05222">
    <property type="entry name" value="AlaDh_PNT_N"/>
    <property type="match status" value="1"/>
</dbReference>
<evidence type="ECO:0000256" key="7">
    <source>
        <dbReference type="ARBA" id="ARBA00022519"/>
    </source>
</evidence>
<dbReference type="SMR" id="A0A7I8X328"/>
<evidence type="ECO:0000256" key="21">
    <source>
        <dbReference type="ARBA" id="ARBA00061558"/>
    </source>
</evidence>
<dbReference type="InterPro" id="IPR026255">
    <property type="entry name" value="NADP_transhyd_a"/>
</dbReference>
<evidence type="ECO:0000256" key="4">
    <source>
        <dbReference type="ARBA" id="ARBA00011738"/>
    </source>
</evidence>
<dbReference type="EMBL" id="CAJFCV020000006">
    <property type="protein sequence ID" value="CAG9128069.1"/>
    <property type="molecule type" value="Genomic_DNA"/>
</dbReference>
<comment type="subcellular location">
    <subcellularLocation>
        <location evidence="2">Cell inner membrane</location>
        <topology evidence="2">Multi-pass membrane protein</topology>
    </subcellularLocation>
    <subcellularLocation>
        <location evidence="1">Mitochondrion inner membrane</location>
        <topology evidence="1">Multi-pass membrane protein</topology>
        <orientation evidence="1">Matrix side</orientation>
    </subcellularLocation>
</comment>
<dbReference type="Gene3D" id="3.40.50.1220">
    <property type="entry name" value="TPP-binding domain"/>
    <property type="match status" value="1"/>
</dbReference>
<dbReference type="GO" id="GO:0006740">
    <property type="term" value="P:NADPH regeneration"/>
    <property type="evidence" value="ECO:0007669"/>
    <property type="project" value="TreeGrafter"/>
</dbReference>
<dbReference type="Proteomes" id="UP000582659">
    <property type="component" value="Unassembled WGS sequence"/>
</dbReference>
<evidence type="ECO:0000256" key="9">
    <source>
        <dbReference type="ARBA" id="ARBA00022741"/>
    </source>
</evidence>
<feature type="transmembrane region" description="Helical" evidence="24">
    <location>
        <begin position="582"/>
        <end position="599"/>
    </location>
</feature>
<dbReference type="GO" id="GO:0005886">
    <property type="term" value="C:plasma membrane"/>
    <property type="evidence" value="ECO:0007669"/>
    <property type="project" value="UniProtKB-SubCell"/>
</dbReference>
<feature type="domain" description="Alanine dehydrogenase/pyridine nucleotide transhydrogenase NAD(H)-binding" evidence="25">
    <location>
        <begin position="179"/>
        <end position="344"/>
    </location>
</feature>
<keyword evidence="28" id="KW-1185">Reference proteome</keyword>
<keyword evidence="13" id="KW-1278">Translocase</keyword>
<feature type="transmembrane region" description="Helical" evidence="24">
    <location>
        <begin position="633"/>
        <end position="651"/>
    </location>
</feature>
<sequence>MLPRKLKLQHYRNVYYVLANRQFASANQVPYKNLVVGVAKEVVEGETRVAITPSSVATLTQKGFQVVVEENSGAKASFYNEEYDKAGAKVTNVNDVFKSDILLKVRAPIIKETGQFRQEGTLISFFNPVANKDVLEELKKKNATVFGMELIPRISRAQIFDALSSMANIAGYKAVIEAGNHFGRFFGGQITAAGRIPPAKVLVIGAGVAGLSAIGTAKNLGAIVRAFDTRPATKEQIVSLGGEYLELKGLELDEGQGGYAKEMSPEFLKAEKELFEKQCQDVDIIITTALIPNKKAPLLITKDMVNMMKPGSVIVDLAAENGGNVETTKPGIVYTSENGVTHIGYTNLAAKLPTQSSTLYSNNITKFLLSLGDGKENFYVNLDDEVTRGSIVLHKGELLWPAPPIQVKKVDKKSEPEVKKAEVVPNPYRDTLRKAFYYTGGLTGVTSLGAISPNAAFSHTATVFGLSTIVGYHTVWDVKPALHSPLMSVTNAISGLTAAGGICLMGGGLLPSTTAQSLALGATFLSAVNIGGGFVITKRMLDMFKRPTDPPEFNYLYGLPAATFLATYSLAASQGFPEVHQFAGLAASLCCVGALAGLSNQSTARLGNALGMIGVAGGIGCTIGALAPGAEQLAQIGAALGLGGLIGVGIARKINVTELPQLVALFHSFVGVAAATTCISEFLAHSSDFSDPAGTAVRTALFLGTFIGGITFTGSLMAFGKLQGILSSSPTLLPGRHYINGGIGLANLAALATYCTTADPSTGLAMLLATAGLSSTMGTTLTMGIGGADQPVVITVLNSYSGWALCAEGFMLNNDLLTIVGALIGSSGAILSYIMCRGMNRSLGNVILGGLQGGPSKMKAQEGEATFTAVEQVVNLMDSAKDIIIVPGYGLATAKAQYPVAELVKVLTEKGCRVRFAIHPVAGRMPGQLNVLLAEAGVPYDIVEEMEEINDDFPQADLALVIGANDTVNKSAEDDADSPIAGMPVLQVWKAKNVVVMKRTMGHGYSAVDNPLFFMPNTQMLLGDAKSTCDALLEGVKKL</sequence>
<dbReference type="Pfam" id="PF12769">
    <property type="entry name" value="PNTB_4TM"/>
    <property type="match status" value="1"/>
</dbReference>
<dbReference type="Gene3D" id="3.40.50.720">
    <property type="entry name" value="NAD(P)-binding Rossmann-like Domain"/>
    <property type="match status" value="2"/>
</dbReference>
<evidence type="ECO:0000256" key="11">
    <source>
        <dbReference type="ARBA" id="ARBA00022857"/>
    </source>
</evidence>
<gene>
    <name evidence="27" type="ORF">BXYJ_LOCUS13364</name>
</gene>
<protein>
    <recommendedName>
        <fullName evidence="22">NAD(P) transhydrogenase, mitochondrial</fullName>
        <ecNumber evidence="5">7.1.1.1</ecNumber>
    </recommendedName>
    <alternativeName>
        <fullName evidence="23">Nicotinamide nucleotide transhydrogenase</fullName>
    </alternativeName>
</protein>
<evidence type="ECO:0000256" key="23">
    <source>
        <dbReference type="ARBA" id="ARBA00079255"/>
    </source>
</evidence>
<evidence type="ECO:0000256" key="12">
    <source>
        <dbReference type="ARBA" id="ARBA00022946"/>
    </source>
</evidence>
<dbReference type="NCBIfam" id="TIGR00561">
    <property type="entry name" value="pntA"/>
    <property type="match status" value="1"/>
</dbReference>
<dbReference type="SUPFAM" id="SSF52283">
    <property type="entry name" value="Formate/glycerate dehydrogenase catalytic domain-like"/>
    <property type="match status" value="1"/>
</dbReference>
<feature type="domain" description="Alanine dehydrogenase/pyridine nucleotide transhydrogenase N-terminal" evidence="26">
    <location>
        <begin position="37"/>
        <end position="170"/>
    </location>
</feature>
<evidence type="ECO:0000256" key="3">
    <source>
        <dbReference type="ARBA" id="ARBA00005624"/>
    </source>
</evidence>
<evidence type="ECO:0000256" key="1">
    <source>
        <dbReference type="ARBA" id="ARBA00004292"/>
    </source>
</evidence>
<evidence type="ECO:0000256" key="17">
    <source>
        <dbReference type="ARBA" id="ARBA00023128"/>
    </source>
</evidence>
<dbReference type="AlphaFoldDB" id="A0A7I8X328"/>
<comment type="catalytic activity">
    <reaction evidence="19">
        <text>NAD(+) + NADPH + H(+)(in) = NADH + NADP(+) + H(+)(out)</text>
        <dbReference type="Rhea" id="RHEA:47992"/>
        <dbReference type="ChEBI" id="CHEBI:15378"/>
        <dbReference type="ChEBI" id="CHEBI:57540"/>
        <dbReference type="ChEBI" id="CHEBI:57783"/>
        <dbReference type="ChEBI" id="CHEBI:57945"/>
        <dbReference type="ChEBI" id="CHEBI:58349"/>
        <dbReference type="EC" id="7.1.1.1"/>
    </reaction>
</comment>
<dbReference type="GO" id="GO:0050661">
    <property type="term" value="F:NADP binding"/>
    <property type="evidence" value="ECO:0007669"/>
    <property type="project" value="TreeGrafter"/>
</dbReference>
<keyword evidence="11" id="KW-0521">NADP</keyword>
<evidence type="ECO:0000256" key="5">
    <source>
        <dbReference type="ARBA" id="ARBA00012943"/>
    </source>
</evidence>
<feature type="transmembrane region" description="Helical" evidence="24">
    <location>
        <begin position="556"/>
        <end position="576"/>
    </location>
</feature>
<evidence type="ECO:0000256" key="22">
    <source>
        <dbReference type="ARBA" id="ARBA00074145"/>
    </source>
</evidence>
<evidence type="ECO:0000256" key="24">
    <source>
        <dbReference type="SAM" id="Phobius"/>
    </source>
</evidence>
<dbReference type="SUPFAM" id="SSF51735">
    <property type="entry name" value="NAD(P)-binding Rossmann-fold domains"/>
    <property type="match status" value="1"/>
</dbReference>
<evidence type="ECO:0000259" key="25">
    <source>
        <dbReference type="SMART" id="SM01002"/>
    </source>
</evidence>
<dbReference type="InterPro" id="IPR036291">
    <property type="entry name" value="NAD(P)-bd_dom_sf"/>
</dbReference>
<comment type="subunit">
    <text evidence="4">Homodimer.</text>
</comment>
<dbReference type="SMART" id="SM01003">
    <property type="entry name" value="AlaDh_PNT_N"/>
    <property type="match status" value="1"/>
</dbReference>
<dbReference type="PANTHER" id="PTHR10160:SF19">
    <property type="entry name" value="PROTON-TRANSLOCATING NAD(P)(+) TRANSHYDROGENASE"/>
    <property type="match status" value="1"/>
</dbReference>
<feature type="transmembrane region" description="Helical" evidence="24">
    <location>
        <begin position="606"/>
        <end position="627"/>
    </location>
</feature>
<evidence type="ECO:0000313" key="28">
    <source>
        <dbReference type="Proteomes" id="UP000659654"/>
    </source>
</evidence>
<dbReference type="SMART" id="SM01002">
    <property type="entry name" value="AlaDh_PNT_C"/>
    <property type="match status" value="1"/>
</dbReference>
<comment type="function">
    <text evidence="20">The transhydrogenation between NADH and NADP is coupled to respiration and ATP hydrolysis and functions as a proton pump across the membrane. May play a role in reactive oxygen species (ROS) detoxification in the adrenal gland.</text>
</comment>
<keyword evidence="7" id="KW-0997">Cell inner membrane</keyword>
<dbReference type="InterPro" id="IPR007698">
    <property type="entry name" value="AlaDH/PNT_NAD(H)-bd"/>
</dbReference>
<evidence type="ECO:0000256" key="2">
    <source>
        <dbReference type="ARBA" id="ARBA00004429"/>
    </source>
</evidence>
<feature type="transmembrane region" description="Helical" evidence="24">
    <location>
        <begin position="516"/>
        <end position="536"/>
    </location>
</feature>
<evidence type="ECO:0000313" key="27">
    <source>
        <dbReference type="EMBL" id="CAD5233273.1"/>
    </source>
</evidence>
<evidence type="ECO:0000256" key="15">
    <source>
        <dbReference type="ARBA" id="ARBA00022990"/>
    </source>
</evidence>
<keyword evidence="8 24" id="KW-0812">Transmembrane</keyword>
<comment type="similarity">
    <text evidence="3">In the N-terminal section; belongs to the AlaDH/PNT family.</text>
</comment>
<keyword evidence="14 24" id="KW-1133">Transmembrane helix</keyword>
<dbReference type="InterPro" id="IPR007886">
    <property type="entry name" value="AlaDH/PNT_N"/>
</dbReference>
<dbReference type="SUPFAM" id="SSF52467">
    <property type="entry name" value="DHS-like NAD/FAD-binding domain"/>
    <property type="match status" value="1"/>
</dbReference>
<evidence type="ECO:0000256" key="14">
    <source>
        <dbReference type="ARBA" id="ARBA00022989"/>
    </source>
</evidence>
<evidence type="ECO:0000256" key="20">
    <source>
        <dbReference type="ARBA" id="ARBA00054910"/>
    </source>
</evidence>
<organism evidence="27 28">
    <name type="scientific">Bursaphelenchus xylophilus</name>
    <name type="common">Pinewood nematode worm</name>
    <name type="synonym">Aphelenchoides xylophilus</name>
    <dbReference type="NCBI Taxonomy" id="6326"/>
    <lineage>
        <taxon>Eukaryota</taxon>
        <taxon>Metazoa</taxon>
        <taxon>Ecdysozoa</taxon>
        <taxon>Nematoda</taxon>
        <taxon>Chromadorea</taxon>
        <taxon>Rhabditida</taxon>
        <taxon>Tylenchina</taxon>
        <taxon>Tylenchomorpha</taxon>
        <taxon>Aphelenchoidea</taxon>
        <taxon>Aphelenchoididae</taxon>
        <taxon>Bursaphelenchus</taxon>
    </lineage>
</organism>
<keyword evidence="6" id="KW-1003">Cell membrane</keyword>
<dbReference type="Pfam" id="PF02233">
    <property type="entry name" value="PNTB"/>
    <property type="match status" value="1"/>
</dbReference>
<dbReference type="InterPro" id="IPR029035">
    <property type="entry name" value="DHS-like_NAD/FAD-binding_dom"/>
</dbReference>
<keyword evidence="16" id="KW-0520">NAD</keyword>
<dbReference type="NCBIfam" id="NF006942">
    <property type="entry name" value="PRK09424.1"/>
    <property type="match status" value="1"/>
</dbReference>
<keyword evidence="9" id="KW-0547">Nucleotide-binding</keyword>
<dbReference type="EMBL" id="CAJFDI010000006">
    <property type="protein sequence ID" value="CAD5233273.1"/>
    <property type="molecule type" value="Genomic_DNA"/>
</dbReference>
<evidence type="ECO:0000256" key="6">
    <source>
        <dbReference type="ARBA" id="ARBA00022475"/>
    </source>
</evidence>
<comment type="caution">
    <text evidence="27">The sequence shown here is derived from an EMBL/GenBank/DDBJ whole genome shotgun (WGS) entry which is preliminary data.</text>
</comment>
<dbReference type="Proteomes" id="UP000659654">
    <property type="component" value="Unassembled WGS sequence"/>
</dbReference>
<keyword evidence="18 24" id="KW-0472">Membrane</keyword>
<feature type="transmembrane region" description="Helical" evidence="24">
    <location>
        <begin position="663"/>
        <end position="684"/>
    </location>
</feature>
<feature type="transmembrane region" description="Helical" evidence="24">
    <location>
        <begin position="816"/>
        <end position="835"/>
    </location>
</feature>
<dbReference type="InterPro" id="IPR034300">
    <property type="entry name" value="PNTB-like"/>
</dbReference>
<dbReference type="InterPro" id="IPR024605">
    <property type="entry name" value="NADP_transhyd_a_C"/>
</dbReference>
<dbReference type="FunFam" id="3.40.50.1220:FF:000002">
    <property type="entry name" value="NAD(P) transhydrogenase subunit beta"/>
    <property type="match status" value="1"/>
</dbReference>
<dbReference type="Pfam" id="PF01262">
    <property type="entry name" value="AlaDh_PNT_C"/>
    <property type="match status" value="1"/>
</dbReference>
<evidence type="ECO:0000256" key="13">
    <source>
        <dbReference type="ARBA" id="ARBA00022967"/>
    </source>
</evidence>
<dbReference type="CDD" id="cd05304">
    <property type="entry name" value="Rubrum_tdh"/>
    <property type="match status" value="1"/>
</dbReference>
<evidence type="ECO:0000256" key="8">
    <source>
        <dbReference type="ARBA" id="ARBA00022692"/>
    </source>
</evidence>
<keyword evidence="10" id="KW-0999">Mitochondrion inner membrane</keyword>
<dbReference type="OrthoDB" id="37244at2759"/>
<evidence type="ECO:0000256" key="19">
    <source>
        <dbReference type="ARBA" id="ARBA00048202"/>
    </source>
</evidence>
<dbReference type="FunFam" id="3.40.50.720:FF:000028">
    <property type="entry name" value="NAD(P) transhydrogenase subunit alpha"/>
    <property type="match status" value="1"/>
</dbReference>
<keyword evidence="15" id="KW-0007">Acetylation</keyword>
<reference evidence="27" key="1">
    <citation type="submission" date="2020-09" db="EMBL/GenBank/DDBJ databases">
        <authorList>
            <person name="Kikuchi T."/>
        </authorList>
    </citation>
    <scope>NUCLEOTIDE SEQUENCE</scope>
    <source>
        <strain evidence="27">Ka4C1</strain>
    </source>
</reference>
<accession>A0A7I8X328</accession>
<dbReference type="GO" id="GO:0005743">
    <property type="term" value="C:mitochondrial inner membrane"/>
    <property type="evidence" value="ECO:0007669"/>
    <property type="project" value="UniProtKB-SubCell"/>
</dbReference>
<evidence type="ECO:0000259" key="26">
    <source>
        <dbReference type="SMART" id="SM01003"/>
    </source>
</evidence>
<dbReference type="GO" id="GO:0008750">
    <property type="term" value="F:proton-translocating NAD(P)+ transhydrogenase activity"/>
    <property type="evidence" value="ECO:0007669"/>
    <property type="project" value="UniProtKB-EC"/>
</dbReference>
<evidence type="ECO:0000256" key="16">
    <source>
        <dbReference type="ARBA" id="ARBA00023027"/>
    </source>
</evidence>
<dbReference type="PANTHER" id="PTHR10160">
    <property type="entry name" value="NAD(P) TRANSHYDROGENASE"/>
    <property type="match status" value="1"/>
</dbReference>
<name>A0A7I8X328_BURXY</name>
<evidence type="ECO:0000256" key="10">
    <source>
        <dbReference type="ARBA" id="ARBA00022792"/>
    </source>
</evidence>